<proteinExistence type="inferred from homology"/>
<keyword evidence="3" id="KW-0949">S-adenosyl-L-methionine</keyword>
<keyword evidence="4" id="KW-0479">Metal-binding</keyword>
<dbReference type="InterPro" id="IPR023867">
    <property type="entry name" value="Sulphatase_maturase_rSAM"/>
</dbReference>
<dbReference type="EMBL" id="CCJX01000103">
    <property type="protein sequence ID" value="CDT36231.1"/>
    <property type="molecule type" value="Genomic_DNA"/>
</dbReference>
<dbReference type="NCBIfam" id="TIGR04085">
    <property type="entry name" value="rSAM_more_4Fe4S"/>
    <property type="match status" value="1"/>
</dbReference>
<dbReference type="NCBIfam" id="TIGR03942">
    <property type="entry name" value="sulfatase_rSAM"/>
    <property type="match status" value="1"/>
</dbReference>
<feature type="domain" description="Radical SAM core" evidence="8">
    <location>
        <begin position="10"/>
        <end position="265"/>
    </location>
</feature>
<dbReference type="InterPro" id="IPR034491">
    <property type="entry name" value="Anaerob_Ser_sulfatase-maturase"/>
</dbReference>
<dbReference type="CDD" id="cd21120">
    <property type="entry name" value="SPASM_anSME"/>
    <property type="match status" value="1"/>
</dbReference>
<evidence type="ECO:0000256" key="4">
    <source>
        <dbReference type="ARBA" id="ARBA00022723"/>
    </source>
</evidence>
<evidence type="ECO:0000256" key="3">
    <source>
        <dbReference type="ARBA" id="ARBA00022691"/>
    </source>
</evidence>
<dbReference type="PROSITE" id="PS51918">
    <property type="entry name" value="RADICAL_SAM"/>
    <property type="match status" value="1"/>
</dbReference>
<dbReference type="SFLD" id="SFLDS00029">
    <property type="entry name" value="Radical_SAM"/>
    <property type="match status" value="1"/>
</dbReference>
<dbReference type="SFLD" id="SFLDG01386">
    <property type="entry name" value="main_SPASM_domain-containing"/>
    <property type="match status" value="1"/>
</dbReference>
<evidence type="ECO:0000256" key="5">
    <source>
        <dbReference type="ARBA" id="ARBA00023004"/>
    </source>
</evidence>
<dbReference type="InterPro" id="IPR023885">
    <property type="entry name" value="4Fe4S-binding_SPASM_dom"/>
</dbReference>
<dbReference type="GO" id="GO:0051539">
    <property type="term" value="F:4 iron, 4 sulfur cluster binding"/>
    <property type="evidence" value="ECO:0007669"/>
    <property type="project" value="UniProtKB-KW"/>
</dbReference>
<sequence length="421" mass="48291">MILTTQCFNKKVKKNMHVMAKPIGAKCNLDCQYCYYLSKEELLADRLGACEQMNEESLEAYIKQYFAAHNAPQVNFSWQGGEPTMLGLDYFRTVVRLQKKYCPKDVEVLNDLQTNGTLLNDEWCQFLAKHQFLVGISIDGDEMLHNTYRTNRAGRGTWQQVMGAIELLKKHEVSFCTLTCVNRLTSQSSLEVYRFLRDVVQSPLIQFIPIVEPKTFRTQSPQASQCMQGDPRLSPSHPDSIVEHWSVEAKDWGSFLKTVFDEWYRYDVGRVHVQYFEALFATWMGEHNPLCTLGEMCGKGLAIEPNGDVYRCDHFVYPDYLAGNIHQSSLDEMAFSAVQQAFGYAKSKSLTAQCRACPYQFACFGECPKNRIISSSSGERGHNYLCEGWYDFFRHIDEKLAHLLRVNSLPVKHGQFKTNKS</sequence>
<comment type="similarity">
    <text evidence="7">Belongs to the radical SAM superfamily. Anaerobic sulfatase-maturating enzyme family.</text>
</comment>
<dbReference type="EMBL" id="CCJV01000082">
    <property type="protein sequence ID" value="CDT27849.1"/>
    <property type="molecule type" value="Genomic_DNA"/>
</dbReference>
<dbReference type="InterPro" id="IPR007197">
    <property type="entry name" value="rSAM"/>
</dbReference>
<comment type="caution">
    <text evidence="9">The sequence shown here is derived from an EMBL/GenBank/DDBJ whole genome shotgun (WGS) entry which is preliminary data.</text>
</comment>
<protein>
    <submittedName>
        <fullName evidence="9">Arylsulfatase regulator</fullName>
    </submittedName>
</protein>
<name>A0A4R2EA94_9VIBR</name>
<dbReference type="SFLD" id="SFLDG01072">
    <property type="entry name" value="dehydrogenase_like"/>
    <property type="match status" value="1"/>
</dbReference>
<dbReference type="InterPro" id="IPR013785">
    <property type="entry name" value="Aldolase_TIM"/>
</dbReference>
<evidence type="ECO:0000256" key="7">
    <source>
        <dbReference type="ARBA" id="ARBA00023601"/>
    </source>
</evidence>
<dbReference type="Proteomes" id="UP000049077">
    <property type="component" value="Unassembled WGS sequence"/>
</dbReference>
<reference evidence="12" key="2">
    <citation type="submission" date="2014-06" db="EMBL/GenBank/DDBJ databases">
        <authorList>
            <person name="Le Roux Frederique"/>
        </authorList>
    </citation>
    <scope>NUCLEOTIDE SEQUENCE [LARGE SCALE GENOMIC DNA]</scope>
    <source>
        <strain evidence="12">J5-5</strain>
    </source>
</reference>
<dbReference type="PANTHER" id="PTHR43273">
    <property type="entry name" value="ANAEROBIC SULFATASE-MATURATING ENZYME HOMOLOG ASLB-RELATED"/>
    <property type="match status" value="1"/>
</dbReference>
<keyword evidence="2" id="KW-0004">4Fe-4S</keyword>
<accession>A0A4R2EA94</accession>
<evidence type="ECO:0000313" key="12">
    <source>
        <dbReference type="Proteomes" id="UP000049495"/>
    </source>
</evidence>
<dbReference type="SFLD" id="SFLDG01067">
    <property type="entry name" value="SPASM/twitch_domain_containing"/>
    <property type="match status" value="1"/>
</dbReference>
<dbReference type="Proteomes" id="UP000049495">
    <property type="component" value="Unassembled WGS sequence"/>
</dbReference>
<evidence type="ECO:0000313" key="10">
    <source>
        <dbReference type="EMBL" id="CDT36231.1"/>
    </source>
</evidence>
<dbReference type="GO" id="GO:0046872">
    <property type="term" value="F:metal ion binding"/>
    <property type="evidence" value="ECO:0007669"/>
    <property type="project" value="UniProtKB-KW"/>
</dbReference>
<dbReference type="RefSeq" id="WP_048661161.1">
    <property type="nucleotide sequence ID" value="NZ_AP025477.1"/>
</dbReference>
<dbReference type="InterPro" id="IPR047207">
    <property type="entry name" value="SPASM_anSME"/>
</dbReference>
<evidence type="ECO:0000256" key="1">
    <source>
        <dbReference type="ARBA" id="ARBA00001966"/>
    </source>
</evidence>
<dbReference type="InterPro" id="IPR058240">
    <property type="entry name" value="rSAM_sf"/>
</dbReference>
<dbReference type="CDD" id="cd01335">
    <property type="entry name" value="Radical_SAM"/>
    <property type="match status" value="1"/>
</dbReference>
<dbReference type="Gene3D" id="3.20.20.70">
    <property type="entry name" value="Aldolase class I"/>
    <property type="match status" value="1"/>
</dbReference>
<dbReference type="Pfam" id="PF13186">
    <property type="entry name" value="SPASM"/>
    <property type="match status" value="1"/>
</dbReference>
<evidence type="ECO:0000256" key="2">
    <source>
        <dbReference type="ARBA" id="ARBA00022485"/>
    </source>
</evidence>
<evidence type="ECO:0000313" key="9">
    <source>
        <dbReference type="EMBL" id="CDT27849.1"/>
    </source>
</evidence>
<dbReference type="SFLD" id="SFLDF00285">
    <property type="entry name" value="anaerobic_Ser-type_sulfatase-m"/>
    <property type="match status" value="1"/>
</dbReference>
<evidence type="ECO:0000256" key="6">
    <source>
        <dbReference type="ARBA" id="ARBA00023014"/>
    </source>
</evidence>
<evidence type="ECO:0000259" key="8">
    <source>
        <dbReference type="PROSITE" id="PS51918"/>
    </source>
</evidence>
<reference evidence="9 11" key="1">
    <citation type="submission" date="2014-06" db="EMBL/GenBank/DDBJ databases">
        <authorList>
            <person name="Le Roux F."/>
        </authorList>
    </citation>
    <scope>NUCLEOTIDE SEQUENCE</scope>
    <source>
        <strain evidence="10 11">J5-4</strain>
        <strain evidence="9">J5-5</strain>
    </source>
</reference>
<dbReference type="Pfam" id="PF04055">
    <property type="entry name" value="Radical_SAM"/>
    <property type="match status" value="1"/>
</dbReference>
<comment type="cofactor">
    <cofactor evidence="1">
        <name>[4Fe-4S] cluster</name>
        <dbReference type="ChEBI" id="CHEBI:49883"/>
    </cofactor>
</comment>
<dbReference type="PANTHER" id="PTHR43273:SF3">
    <property type="entry name" value="ANAEROBIC SULFATASE-MATURATING ENZYME HOMOLOG ASLB-RELATED"/>
    <property type="match status" value="1"/>
</dbReference>
<dbReference type="GeneID" id="93902657"/>
<gene>
    <name evidence="10" type="ORF">VCR4J5_200400</name>
    <name evidence="9" type="ORF">VCR5J5_230124</name>
</gene>
<dbReference type="GO" id="GO:0016491">
    <property type="term" value="F:oxidoreductase activity"/>
    <property type="evidence" value="ECO:0007669"/>
    <property type="project" value="InterPro"/>
</dbReference>
<dbReference type="OrthoDB" id="9782387at2"/>
<organism evidence="9 12">
    <name type="scientific">Vibrio crassostreae</name>
    <dbReference type="NCBI Taxonomy" id="246167"/>
    <lineage>
        <taxon>Bacteria</taxon>
        <taxon>Pseudomonadati</taxon>
        <taxon>Pseudomonadota</taxon>
        <taxon>Gammaproteobacteria</taxon>
        <taxon>Vibrionales</taxon>
        <taxon>Vibrionaceae</taxon>
        <taxon>Vibrio</taxon>
    </lineage>
</organism>
<dbReference type="SUPFAM" id="SSF102114">
    <property type="entry name" value="Radical SAM enzymes"/>
    <property type="match status" value="1"/>
</dbReference>
<dbReference type="AlphaFoldDB" id="A0A4R2EA94"/>
<dbReference type="SFLD" id="SFLDG01384">
    <property type="entry name" value="thioether_bond_formation_requi"/>
    <property type="match status" value="1"/>
</dbReference>
<keyword evidence="11" id="KW-1185">Reference proteome</keyword>
<keyword evidence="5" id="KW-0408">Iron</keyword>
<keyword evidence="6" id="KW-0411">Iron-sulfur</keyword>
<evidence type="ECO:0000313" key="11">
    <source>
        <dbReference type="Proteomes" id="UP000049077"/>
    </source>
</evidence>